<accession>A0ABV5GIX4</accession>
<organism evidence="1 2">
    <name type="scientific">Flavobacterium jumunjinense</name>
    <dbReference type="NCBI Taxonomy" id="998845"/>
    <lineage>
        <taxon>Bacteria</taxon>
        <taxon>Pseudomonadati</taxon>
        <taxon>Bacteroidota</taxon>
        <taxon>Flavobacteriia</taxon>
        <taxon>Flavobacteriales</taxon>
        <taxon>Flavobacteriaceae</taxon>
        <taxon>Flavobacterium</taxon>
    </lineage>
</organism>
<dbReference type="InterPro" id="IPR010869">
    <property type="entry name" value="DUF1501"/>
</dbReference>
<evidence type="ECO:0000313" key="1">
    <source>
        <dbReference type="EMBL" id="MFB9095336.1"/>
    </source>
</evidence>
<protein>
    <submittedName>
        <fullName evidence="1">DUF1501 domain-containing protein</fullName>
    </submittedName>
</protein>
<keyword evidence="2" id="KW-1185">Reference proteome</keyword>
<sequence>MNNNTLWSIVLALCNDLKQASLLPYVTIVVFSEFGRRVKDNGKGTDYGTAAPMFIIGGNTKGSILGSNPNLTDLDNDDLKFEIDFRSVYASILQEHLAFNPTQIGIKNPILNGLF</sequence>
<name>A0ABV5GIX4_9FLAO</name>
<dbReference type="EMBL" id="JBHMEY010000006">
    <property type="protein sequence ID" value="MFB9095336.1"/>
    <property type="molecule type" value="Genomic_DNA"/>
</dbReference>
<dbReference type="Proteomes" id="UP001589607">
    <property type="component" value="Unassembled WGS sequence"/>
</dbReference>
<reference evidence="1 2" key="1">
    <citation type="submission" date="2024-09" db="EMBL/GenBank/DDBJ databases">
        <authorList>
            <person name="Sun Q."/>
            <person name="Mori K."/>
        </authorList>
    </citation>
    <scope>NUCLEOTIDE SEQUENCE [LARGE SCALE GENOMIC DNA]</scope>
    <source>
        <strain evidence="1 2">CECT 7955</strain>
    </source>
</reference>
<comment type="caution">
    <text evidence="1">The sequence shown here is derived from an EMBL/GenBank/DDBJ whole genome shotgun (WGS) entry which is preliminary data.</text>
</comment>
<evidence type="ECO:0000313" key="2">
    <source>
        <dbReference type="Proteomes" id="UP001589607"/>
    </source>
</evidence>
<dbReference type="Pfam" id="PF07394">
    <property type="entry name" value="DUF1501"/>
    <property type="match status" value="1"/>
</dbReference>
<dbReference type="RefSeq" id="WP_236456904.1">
    <property type="nucleotide sequence ID" value="NZ_CBCSGE010000010.1"/>
</dbReference>
<proteinExistence type="predicted"/>
<gene>
    <name evidence="1" type="ORF">ACFFVF_02310</name>
</gene>